<feature type="domain" description="DUF4349" evidence="4">
    <location>
        <begin position="99"/>
        <end position="331"/>
    </location>
</feature>
<keyword evidence="6" id="KW-1185">Reference proteome</keyword>
<feature type="region of interest" description="Disordered" evidence="2">
    <location>
        <begin position="58"/>
        <end position="92"/>
    </location>
</feature>
<evidence type="ECO:0000259" key="4">
    <source>
        <dbReference type="Pfam" id="PF14257"/>
    </source>
</evidence>
<feature type="transmembrane region" description="Helical" evidence="3">
    <location>
        <begin position="302"/>
        <end position="330"/>
    </location>
</feature>
<keyword evidence="3" id="KW-0472">Membrane</keyword>
<organism evidence="5 6">
    <name type="scientific">Intrasporangium calvum</name>
    <dbReference type="NCBI Taxonomy" id="53358"/>
    <lineage>
        <taxon>Bacteria</taxon>
        <taxon>Bacillati</taxon>
        <taxon>Actinomycetota</taxon>
        <taxon>Actinomycetes</taxon>
        <taxon>Micrococcales</taxon>
        <taxon>Intrasporangiaceae</taxon>
        <taxon>Intrasporangium</taxon>
    </lineage>
</organism>
<feature type="coiled-coil region" evidence="1">
    <location>
        <begin position="239"/>
        <end position="266"/>
    </location>
</feature>
<protein>
    <submittedName>
        <fullName evidence="5">DUF4349 domain-containing protein</fullName>
    </submittedName>
</protein>
<proteinExistence type="predicted"/>
<keyword evidence="3" id="KW-0812">Transmembrane</keyword>
<evidence type="ECO:0000313" key="6">
    <source>
        <dbReference type="Proteomes" id="UP001150259"/>
    </source>
</evidence>
<dbReference type="Proteomes" id="UP001150259">
    <property type="component" value="Unassembled WGS sequence"/>
</dbReference>
<evidence type="ECO:0000256" key="2">
    <source>
        <dbReference type="SAM" id="MobiDB-lite"/>
    </source>
</evidence>
<dbReference type="RefSeq" id="WP_272460287.1">
    <property type="nucleotide sequence ID" value="NZ_JAPFQL010000001.1"/>
</dbReference>
<evidence type="ECO:0000256" key="3">
    <source>
        <dbReference type="SAM" id="Phobius"/>
    </source>
</evidence>
<accession>A0ABT5GCY4</accession>
<dbReference type="InterPro" id="IPR025645">
    <property type="entry name" value="DUF4349"/>
</dbReference>
<keyword evidence="1" id="KW-0175">Coiled coil</keyword>
<feature type="region of interest" description="Disordered" evidence="2">
    <location>
        <begin position="138"/>
        <end position="158"/>
    </location>
</feature>
<evidence type="ECO:0000256" key="1">
    <source>
        <dbReference type="SAM" id="Coils"/>
    </source>
</evidence>
<evidence type="ECO:0000313" key="5">
    <source>
        <dbReference type="EMBL" id="MDC5695745.1"/>
    </source>
</evidence>
<sequence>MVTFDRLRPDTPRRRHLWLVVGLTLLVVALSVPVGLSVLNGTWGSRSDVPAPASGIITESQRDGSVGAPVLPDAAGGYAPEEQGSAPQAGGAVTSVGTKLARTAWLGIKVGDIAGASSRVRAIAEAAGGQVISESIVTAPDPTGSVENRKGPEGVSEEGFLPPVGVNEARLTLRVPADALDKVLTDLSSASLGTLSYRSSQSEDVTETYVDTRARIQPAKDSIARVRALMVKATSLDQIVLLESELARRQADLDSLEQRLAELELRTSTSTVSVTLWTDETAPPEPDDNAFLTSLQKAWDAFLASIMVVVTGLAVLLPWLLLALVVAWFVRRWLRRRNAGAPASSD</sequence>
<gene>
    <name evidence="5" type="ORF">OO014_00630</name>
</gene>
<name>A0ABT5GCY4_9MICO</name>
<reference evidence="5 6" key="1">
    <citation type="submission" date="2022-11" db="EMBL/GenBank/DDBJ databases">
        <title>Anaerobic phenanthrene biodegradation by a DNRA strain PheN6.</title>
        <authorList>
            <person name="Zhang Z."/>
        </authorList>
    </citation>
    <scope>NUCLEOTIDE SEQUENCE [LARGE SCALE GENOMIC DNA]</scope>
    <source>
        <strain evidence="5 6">PheN6</strain>
    </source>
</reference>
<keyword evidence="3" id="KW-1133">Transmembrane helix</keyword>
<comment type="caution">
    <text evidence="5">The sequence shown here is derived from an EMBL/GenBank/DDBJ whole genome shotgun (WGS) entry which is preliminary data.</text>
</comment>
<dbReference type="EMBL" id="JAPFQL010000001">
    <property type="protein sequence ID" value="MDC5695745.1"/>
    <property type="molecule type" value="Genomic_DNA"/>
</dbReference>
<dbReference type="Pfam" id="PF14257">
    <property type="entry name" value="DUF4349"/>
    <property type="match status" value="1"/>
</dbReference>